<evidence type="ECO:0000313" key="4">
    <source>
        <dbReference type="Proteomes" id="UP000783796"/>
    </source>
</evidence>
<dbReference type="Gene3D" id="4.10.520.10">
    <property type="entry name" value="IHF-like DNA-binding proteins"/>
    <property type="match status" value="1"/>
</dbReference>
<comment type="caution">
    <text evidence="3">The sequence shown here is derived from an EMBL/GenBank/DDBJ whole genome shotgun (WGS) entry which is preliminary data.</text>
</comment>
<dbReference type="AlphaFoldDB" id="A0A948TBE0"/>
<dbReference type="InterPro" id="IPR010992">
    <property type="entry name" value="IHF-like_DNA-bd_dom_sf"/>
</dbReference>
<dbReference type="Proteomes" id="UP000783796">
    <property type="component" value="Unassembled WGS sequence"/>
</dbReference>
<dbReference type="GO" id="GO:0003677">
    <property type="term" value="F:DNA binding"/>
    <property type="evidence" value="ECO:0007669"/>
    <property type="project" value="UniProtKB-KW"/>
</dbReference>
<evidence type="ECO:0000256" key="1">
    <source>
        <dbReference type="ARBA" id="ARBA00023125"/>
    </source>
</evidence>
<evidence type="ECO:0000313" key="3">
    <source>
        <dbReference type="EMBL" id="MBU3837922.1"/>
    </source>
</evidence>
<name>A0A948TBE0_9BACT</name>
<dbReference type="InterPro" id="IPR041607">
    <property type="entry name" value="HU-HIG"/>
</dbReference>
<protein>
    <recommendedName>
        <fullName evidence="2">HU domain-containing protein</fullName>
    </recommendedName>
</protein>
<dbReference type="Pfam" id="PF18291">
    <property type="entry name" value="HU-HIG"/>
    <property type="match status" value="1"/>
</dbReference>
<proteinExistence type="predicted"/>
<evidence type="ECO:0000259" key="2">
    <source>
        <dbReference type="Pfam" id="PF18291"/>
    </source>
</evidence>
<dbReference type="EMBL" id="JAHLFW010000057">
    <property type="protein sequence ID" value="MBU3837922.1"/>
    <property type="molecule type" value="Genomic_DNA"/>
</dbReference>
<sequence length="197" mass="22426">MPIKFDLYNNPENEGVTSSGIHAKVITRGVINTRNISQSINRKCTLTESDVWAVLTALRDELYDAFKDGYSVHLEGLGHFSLSLKCDPNVSPKYVSSNDISVKGIRFVPEKELLDKLECVHFEHDIDDSRHSKNMEQPEIMVALDKYFADNQFLRRIDFEKLTGFNKSKALRTLKELVKDGVLKNAGTVNMPMYIKN</sequence>
<reference evidence="3" key="1">
    <citation type="journal article" date="2021" name="PeerJ">
        <title>Extensive microbial diversity within the chicken gut microbiome revealed by metagenomics and culture.</title>
        <authorList>
            <person name="Gilroy R."/>
            <person name="Ravi A."/>
            <person name="Getino M."/>
            <person name="Pursley I."/>
            <person name="Horton D.L."/>
            <person name="Alikhan N.F."/>
            <person name="Baker D."/>
            <person name="Gharbi K."/>
            <person name="Hall N."/>
            <person name="Watson M."/>
            <person name="Adriaenssens E.M."/>
            <person name="Foster-Nyarko E."/>
            <person name="Jarju S."/>
            <person name="Secka A."/>
            <person name="Antonio M."/>
            <person name="Oren A."/>
            <person name="Chaudhuri R.R."/>
            <person name="La Ragione R."/>
            <person name="Hildebrand F."/>
            <person name="Pallen M.J."/>
        </authorList>
    </citation>
    <scope>NUCLEOTIDE SEQUENCE</scope>
    <source>
        <strain evidence="3">G4-2901</strain>
    </source>
</reference>
<feature type="domain" description="HU" evidence="2">
    <location>
        <begin position="1"/>
        <end position="123"/>
    </location>
</feature>
<dbReference type="SUPFAM" id="SSF47729">
    <property type="entry name" value="IHF-like DNA-binding proteins"/>
    <property type="match status" value="1"/>
</dbReference>
<reference evidence="3" key="2">
    <citation type="submission" date="2021-04" db="EMBL/GenBank/DDBJ databases">
        <authorList>
            <person name="Gilroy R."/>
        </authorList>
    </citation>
    <scope>NUCLEOTIDE SEQUENCE</scope>
    <source>
        <strain evidence="3">G4-2901</strain>
    </source>
</reference>
<keyword evidence="1" id="KW-0238">DNA-binding</keyword>
<gene>
    <name evidence="3" type="ORF">H9777_06340</name>
</gene>
<organism evidence="3 4">
    <name type="scientific">Candidatus Phocaeicola faecigallinarum</name>
    <dbReference type="NCBI Taxonomy" id="2838732"/>
    <lineage>
        <taxon>Bacteria</taxon>
        <taxon>Pseudomonadati</taxon>
        <taxon>Bacteroidota</taxon>
        <taxon>Bacteroidia</taxon>
        <taxon>Bacteroidales</taxon>
        <taxon>Bacteroidaceae</taxon>
        <taxon>Phocaeicola</taxon>
    </lineage>
</organism>
<accession>A0A948TBE0</accession>